<feature type="compositionally biased region" description="Polar residues" evidence="1">
    <location>
        <begin position="21"/>
        <end position="37"/>
    </location>
</feature>
<gene>
    <name evidence="2" type="ORF">NBRC111894_2709</name>
</gene>
<dbReference type="Proteomes" id="UP000319716">
    <property type="component" value="Unassembled WGS sequence"/>
</dbReference>
<evidence type="ECO:0000256" key="1">
    <source>
        <dbReference type="SAM" id="MobiDB-lite"/>
    </source>
</evidence>
<reference evidence="2 3" key="1">
    <citation type="submission" date="2017-11" db="EMBL/GenBank/DDBJ databases">
        <title>Draft Genome Sequence of Sporolactobacillus inulinus NBRC 111894 Isolated from Koso, a Japanese Sugar-Vegetable Fermented Beverage.</title>
        <authorList>
            <person name="Chiou T.Y."/>
            <person name="Oshima K."/>
            <person name="Suda W."/>
            <person name="Hattori M."/>
            <person name="Takahashi T."/>
        </authorList>
    </citation>
    <scope>NUCLEOTIDE SEQUENCE [LARGE SCALE GENOMIC DNA]</scope>
    <source>
        <strain evidence="2 3">NBRC111894</strain>
    </source>
</reference>
<sequence>MAGMVDTPKRASKLTFRRPITNRTKLSSHAQAQTLKQ</sequence>
<comment type="caution">
    <text evidence="2">The sequence shown here is derived from an EMBL/GenBank/DDBJ whole genome shotgun (WGS) entry which is preliminary data.</text>
</comment>
<organism evidence="2 3">
    <name type="scientific">Sporolactobacillus inulinus</name>
    <dbReference type="NCBI Taxonomy" id="2078"/>
    <lineage>
        <taxon>Bacteria</taxon>
        <taxon>Bacillati</taxon>
        <taxon>Bacillota</taxon>
        <taxon>Bacilli</taxon>
        <taxon>Bacillales</taxon>
        <taxon>Sporolactobacillaceae</taxon>
        <taxon>Sporolactobacillus</taxon>
    </lineage>
</organism>
<name>A0A4Y1ZDL3_9BACL</name>
<evidence type="ECO:0000313" key="3">
    <source>
        <dbReference type="Proteomes" id="UP000319716"/>
    </source>
</evidence>
<dbReference type="AlphaFoldDB" id="A0A4Y1ZDL3"/>
<feature type="region of interest" description="Disordered" evidence="1">
    <location>
        <begin position="1"/>
        <end position="37"/>
    </location>
</feature>
<proteinExistence type="predicted"/>
<evidence type="ECO:0000313" key="2">
    <source>
        <dbReference type="EMBL" id="GAY77155.1"/>
    </source>
</evidence>
<protein>
    <submittedName>
        <fullName evidence="2">Uncharacterized protein</fullName>
    </submittedName>
</protein>
<dbReference type="EMBL" id="BEXB01000022">
    <property type="protein sequence ID" value="GAY77155.1"/>
    <property type="molecule type" value="Genomic_DNA"/>
</dbReference>
<accession>A0A4Y1ZDL3</accession>